<evidence type="ECO:0000313" key="6">
    <source>
        <dbReference type="EMBL" id="KAK1736567.1"/>
    </source>
</evidence>
<evidence type="ECO:0000256" key="4">
    <source>
        <dbReference type="PROSITE-ProRule" id="PRU00134"/>
    </source>
</evidence>
<dbReference type="GO" id="GO:0008270">
    <property type="term" value="F:zinc ion binding"/>
    <property type="evidence" value="ECO:0007669"/>
    <property type="project" value="UniProtKB-KW"/>
</dbReference>
<evidence type="ECO:0000259" key="5">
    <source>
        <dbReference type="PROSITE" id="PS50865"/>
    </source>
</evidence>
<sequence>MPTGCCSNCGRVALKLLRCKGKCGGDASYCNKSCQKADWKMHKKICPVGGKSAQKLTFEMSHPPGHPFAELPNAAPVQAVRRMDAYGGSGMTLLYSDHLGIEPLMPYADLLFCCDDVEDTCEKAQWMGEGNHPYEAHVTSPVDPRVMWLKPEEAAFNTEKYGDAVKALMQHGIITDTGKKVQIGLYPEKFPICRIHAPQTNTIDEIRRQQKEREDMFASMGFQTMHLDGGGARSS</sequence>
<feature type="domain" description="MYND-type" evidence="5">
    <location>
        <begin position="6"/>
        <end position="46"/>
    </location>
</feature>
<dbReference type="InterPro" id="IPR002893">
    <property type="entry name" value="Znf_MYND"/>
</dbReference>
<dbReference type="SUPFAM" id="SSF144232">
    <property type="entry name" value="HIT/MYND zinc finger-like"/>
    <property type="match status" value="1"/>
</dbReference>
<gene>
    <name evidence="6" type="ORF">QTG54_012589</name>
</gene>
<reference evidence="6" key="1">
    <citation type="submission" date="2023-06" db="EMBL/GenBank/DDBJ databases">
        <title>Survivors Of The Sea: Transcriptome response of Skeletonema marinoi to long-term dormancy.</title>
        <authorList>
            <person name="Pinder M.I.M."/>
            <person name="Kourtchenko O."/>
            <person name="Robertson E.K."/>
            <person name="Larsson T."/>
            <person name="Maumus F."/>
            <person name="Osuna-Cruz C.M."/>
            <person name="Vancaester E."/>
            <person name="Stenow R."/>
            <person name="Vandepoele K."/>
            <person name="Ploug H."/>
            <person name="Bruchert V."/>
            <person name="Godhe A."/>
            <person name="Topel M."/>
        </authorList>
    </citation>
    <scope>NUCLEOTIDE SEQUENCE</scope>
    <source>
        <strain evidence="6">R05AC</strain>
    </source>
</reference>
<dbReference type="EMBL" id="JATAAI010000028">
    <property type="protein sequence ID" value="KAK1736567.1"/>
    <property type="molecule type" value="Genomic_DNA"/>
</dbReference>
<evidence type="ECO:0000256" key="1">
    <source>
        <dbReference type="ARBA" id="ARBA00022723"/>
    </source>
</evidence>
<keyword evidence="2 4" id="KW-0863">Zinc-finger</keyword>
<proteinExistence type="predicted"/>
<keyword evidence="3" id="KW-0862">Zinc</keyword>
<evidence type="ECO:0000256" key="2">
    <source>
        <dbReference type="ARBA" id="ARBA00022771"/>
    </source>
</evidence>
<dbReference type="Gene3D" id="6.10.140.2220">
    <property type="match status" value="1"/>
</dbReference>
<dbReference type="Pfam" id="PF01753">
    <property type="entry name" value="zf-MYND"/>
    <property type="match status" value="1"/>
</dbReference>
<dbReference type="AlphaFoldDB" id="A0AAD8Y033"/>
<dbReference type="Proteomes" id="UP001224775">
    <property type="component" value="Unassembled WGS sequence"/>
</dbReference>
<name>A0AAD8Y033_9STRA</name>
<protein>
    <recommendedName>
        <fullName evidence="5">MYND-type domain-containing protein</fullName>
    </recommendedName>
</protein>
<comment type="caution">
    <text evidence="6">The sequence shown here is derived from an EMBL/GenBank/DDBJ whole genome shotgun (WGS) entry which is preliminary data.</text>
</comment>
<dbReference type="PROSITE" id="PS50865">
    <property type="entry name" value="ZF_MYND_2"/>
    <property type="match status" value="1"/>
</dbReference>
<evidence type="ECO:0000256" key="3">
    <source>
        <dbReference type="ARBA" id="ARBA00022833"/>
    </source>
</evidence>
<organism evidence="6 7">
    <name type="scientific">Skeletonema marinoi</name>
    <dbReference type="NCBI Taxonomy" id="267567"/>
    <lineage>
        <taxon>Eukaryota</taxon>
        <taxon>Sar</taxon>
        <taxon>Stramenopiles</taxon>
        <taxon>Ochrophyta</taxon>
        <taxon>Bacillariophyta</taxon>
        <taxon>Coscinodiscophyceae</taxon>
        <taxon>Thalassiosirophycidae</taxon>
        <taxon>Thalassiosirales</taxon>
        <taxon>Skeletonemataceae</taxon>
        <taxon>Skeletonema</taxon>
        <taxon>Skeletonema marinoi-dohrnii complex</taxon>
    </lineage>
</organism>
<accession>A0AAD8Y033</accession>
<keyword evidence="7" id="KW-1185">Reference proteome</keyword>
<evidence type="ECO:0000313" key="7">
    <source>
        <dbReference type="Proteomes" id="UP001224775"/>
    </source>
</evidence>
<keyword evidence="1" id="KW-0479">Metal-binding</keyword>